<accession>A0A2H0LLL8</accession>
<evidence type="ECO:0000313" key="5">
    <source>
        <dbReference type="EMBL" id="PIQ85256.1"/>
    </source>
</evidence>
<dbReference type="AlphaFoldDB" id="A0A2H0LLL8"/>
<feature type="domain" description="Glycosyltransferase 2-like" evidence="4">
    <location>
        <begin position="16"/>
        <end position="156"/>
    </location>
</feature>
<protein>
    <recommendedName>
        <fullName evidence="4">Glycosyltransferase 2-like domain-containing protein</fullName>
    </recommendedName>
</protein>
<dbReference type="InterPro" id="IPR001173">
    <property type="entry name" value="Glyco_trans_2-like"/>
</dbReference>
<evidence type="ECO:0000256" key="2">
    <source>
        <dbReference type="ARBA" id="ARBA00022676"/>
    </source>
</evidence>
<reference evidence="5 6" key="1">
    <citation type="submission" date="2017-09" db="EMBL/GenBank/DDBJ databases">
        <title>Depth-based differentiation of microbial function through sediment-hosted aquifers and enrichment of novel symbionts in the deep terrestrial subsurface.</title>
        <authorList>
            <person name="Probst A.J."/>
            <person name="Ladd B."/>
            <person name="Jarett J.K."/>
            <person name="Geller-Mcgrath D.E."/>
            <person name="Sieber C.M."/>
            <person name="Emerson J.B."/>
            <person name="Anantharaman K."/>
            <person name="Thomas B.C."/>
            <person name="Malmstrom R."/>
            <person name="Stieglmeier M."/>
            <person name="Klingl A."/>
            <person name="Woyke T."/>
            <person name="Ryan C.M."/>
            <person name="Banfield J.F."/>
        </authorList>
    </citation>
    <scope>NUCLEOTIDE SEQUENCE [LARGE SCALE GENOMIC DNA]</scope>
    <source>
        <strain evidence="5">CG11_big_fil_rev_8_21_14_0_20_45_26</strain>
    </source>
</reference>
<dbReference type="InterPro" id="IPR029044">
    <property type="entry name" value="Nucleotide-diphossugar_trans"/>
</dbReference>
<evidence type="ECO:0000313" key="6">
    <source>
        <dbReference type="Proteomes" id="UP000230859"/>
    </source>
</evidence>
<dbReference type="GO" id="GO:0016757">
    <property type="term" value="F:glycosyltransferase activity"/>
    <property type="evidence" value="ECO:0007669"/>
    <property type="project" value="UniProtKB-KW"/>
</dbReference>
<keyword evidence="2" id="KW-0328">Glycosyltransferase</keyword>
<gene>
    <name evidence="5" type="ORF">COV74_09880</name>
</gene>
<sequence length="320" mass="36190">MTGVPRMPTFKEKIAFIICTKDRPAEMTELLKSLEKQSVKPFEILVVDGGSQTVEDIVKKFESVFNIRYLTHRPPCLTKQRNLGIRHLHQDATLVAFLDDDLIFEPAATEAMLIFWERAASDLGGASFNITNYKVTRAQKLKSFFQLDAPPRGKLLKSGVGTAYFPAASTHQVEWLCGGATVWRREVLKQHQFDEFYYELGWNEDVDFSYGISRTNRLAVAADARVIHTESQRSRINNFLFGQIQSVNRIYFVKKYGRSFSLLACYWACVGQLLVNLVRGISELNLGLCQRAVGNLLGICRSLVGQISVWVPAKPKKGVF</sequence>
<organism evidence="5 6">
    <name type="scientific">Candidatus Abzuiibacterium crystallinum</name>
    <dbReference type="NCBI Taxonomy" id="1974748"/>
    <lineage>
        <taxon>Bacteria</taxon>
        <taxon>Pseudomonadati</taxon>
        <taxon>Candidatus Omnitrophota</taxon>
        <taxon>Candidatus Abzuiibacterium</taxon>
    </lineage>
</organism>
<dbReference type="Gene3D" id="3.90.550.10">
    <property type="entry name" value="Spore Coat Polysaccharide Biosynthesis Protein SpsA, Chain A"/>
    <property type="match status" value="1"/>
</dbReference>
<evidence type="ECO:0000256" key="3">
    <source>
        <dbReference type="ARBA" id="ARBA00022679"/>
    </source>
</evidence>
<dbReference type="Proteomes" id="UP000230859">
    <property type="component" value="Unassembled WGS sequence"/>
</dbReference>
<dbReference type="CDD" id="cd00761">
    <property type="entry name" value="Glyco_tranf_GTA_type"/>
    <property type="match status" value="1"/>
</dbReference>
<dbReference type="PANTHER" id="PTHR43179">
    <property type="entry name" value="RHAMNOSYLTRANSFERASE WBBL"/>
    <property type="match status" value="1"/>
</dbReference>
<dbReference type="Pfam" id="PF00535">
    <property type="entry name" value="Glycos_transf_2"/>
    <property type="match status" value="1"/>
</dbReference>
<evidence type="ECO:0000259" key="4">
    <source>
        <dbReference type="Pfam" id="PF00535"/>
    </source>
</evidence>
<keyword evidence="3" id="KW-0808">Transferase</keyword>
<comment type="caution">
    <text evidence="5">The sequence shown here is derived from an EMBL/GenBank/DDBJ whole genome shotgun (WGS) entry which is preliminary data.</text>
</comment>
<dbReference type="SUPFAM" id="SSF53448">
    <property type="entry name" value="Nucleotide-diphospho-sugar transferases"/>
    <property type="match status" value="1"/>
</dbReference>
<evidence type="ECO:0000256" key="1">
    <source>
        <dbReference type="ARBA" id="ARBA00006739"/>
    </source>
</evidence>
<comment type="similarity">
    <text evidence="1">Belongs to the glycosyltransferase 2 family.</text>
</comment>
<dbReference type="EMBL" id="PCVY01000072">
    <property type="protein sequence ID" value="PIQ85256.1"/>
    <property type="molecule type" value="Genomic_DNA"/>
</dbReference>
<proteinExistence type="inferred from homology"/>
<name>A0A2H0LLL8_9BACT</name>
<dbReference type="PANTHER" id="PTHR43179:SF12">
    <property type="entry name" value="GALACTOFURANOSYLTRANSFERASE GLFT2"/>
    <property type="match status" value="1"/>
</dbReference>